<dbReference type="InterPro" id="IPR037171">
    <property type="entry name" value="NagB/RpiA_transferase-like"/>
</dbReference>
<dbReference type="HAMAP" id="MF_01241">
    <property type="entry name" value="GlcN6P_deamin"/>
    <property type="match status" value="1"/>
</dbReference>
<evidence type="ECO:0000259" key="5">
    <source>
        <dbReference type="Pfam" id="PF01182"/>
    </source>
</evidence>
<keyword evidence="4" id="KW-0021">Allosteric enzyme</keyword>
<comment type="function">
    <text evidence="4">Catalyzes the reversible isomerization-deamination of glucosamine 6-phosphate (GlcN6P) to form fructose 6-phosphate (Fru6P) and ammonium ion.</text>
</comment>
<dbReference type="GO" id="GO:0005975">
    <property type="term" value="P:carbohydrate metabolic process"/>
    <property type="evidence" value="ECO:0007669"/>
    <property type="project" value="InterPro"/>
</dbReference>
<protein>
    <recommendedName>
        <fullName evidence="4">Glucosamine-6-phosphate deaminase</fullName>
        <ecNumber evidence="4">3.5.99.6</ecNumber>
    </recommendedName>
    <alternativeName>
        <fullName evidence="4">GlcN6P deaminase</fullName>
        <shortName evidence="4">GNPDA</shortName>
    </alternativeName>
    <alternativeName>
        <fullName evidence="4">Glucosamine-6-phosphate isomerase</fullName>
    </alternativeName>
</protein>
<dbReference type="InterPro" id="IPR004547">
    <property type="entry name" value="Glucosamine6P_isomerase"/>
</dbReference>
<evidence type="ECO:0000256" key="2">
    <source>
        <dbReference type="ARBA" id="ARBA00022801"/>
    </source>
</evidence>
<evidence type="ECO:0000256" key="1">
    <source>
        <dbReference type="ARBA" id="ARBA00000644"/>
    </source>
</evidence>
<gene>
    <name evidence="4" type="primary">nagB</name>
    <name evidence="6" type="ORF">J2S90_001945</name>
    <name evidence="7" type="ORF">J2S93_002613</name>
</gene>
<comment type="pathway">
    <text evidence="4">Amino-sugar metabolism; N-acetylneuraminate degradation; D-fructose 6-phosphate from N-acetylneuraminate: step 5/5.</text>
</comment>
<dbReference type="GO" id="GO:0042802">
    <property type="term" value="F:identical protein binding"/>
    <property type="evidence" value="ECO:0007669"/>
    <property type="project" value="TreeGrafter"/>
</dbReference>
<feature type="site" description="Part of the allosteric site" evidence="4">
    <location>
        <position position="156"/>
    </location>
</feature>
<feature type="site" description="Part of the allosteric site" evidence="4">
    <location>
        <position position="146"/>
    </location>
</feature>
<name>A0AAW8DGH3_9MICC</name>
<dbReference type="EC" id="3.5.99.6" evidence="4"/>
<comment type="activity regulation">
    <text evidence="4">Allosterically activated by N-acetylglucosamine 6-phosphate (GlcNAc6P).</text>
</comment>
<dbReference type="RefSeq" id="WP_059387621.1">
    <property type="nucleotide sequence ID" value="NZ_JAUSRG010000004.1"/>
</dbReference>
<feature type="domain" description="Glucosamine/galactosamine-6-phosphate isomerase" evidence="5">
    <location>
        <begin position="12"/>
        <end position="222"/>
    </location>
</feature>
<keyword evidence="8" id="KW-1185">Reference proteome</keyword>
<keyword evidence="2 4" id="KW-0378">Hydrolase</keyword>
<dbReference type="PROSITE" id="PS01161">
    <property type="entry name" value="GLC_GALNAC_ISOMERASE"/>
    <property type="match status" value="1"/>
</dbReference>
<comment type="caution">
    <text evidence="6">The sequence shown here is derived from an EMBL/GenBank/DDBJ whole genome shotgun (WGS) entry which is preliminary data.</text>
</comment>
<evidence type="ECO:0000256" key="4">
    <source>
        <dbReference type="HAMAP-Rule" id="MF_01241"/>
    </source>
</evidence>
<evidence type="ECO:0000313" key="8">
    <source>
        <dbReference type="Proteomes" id="UP001230951"/>
    </source>
</evidence>
<dbReference type="GO" id="GO:0004342">
    <property type="term" value="F:glucosamine-6-phosphate deaminase activity"/>
    <property type="evidence" value="ECO:0007669"/>
    <property type="project" value="UniProtKB-UniRule"/>
</dbReference>
<dbReference type="PANTHER" id="PTHR11280">
    <property type="entry name" value="GLUCOSAMINE-6-PHOSPHATE ISOMERASE"/>
    <property type="match status" value="1"/>
</dbReference>
<dbReference type="GO" id="GO:0019262">
    <property type="term" value="P:N-acetylneuraminate catabolic process"/>
    <property type="evidence" value="ECO:0007669"/>
    <property type="project" value="UniProtKB-UniRule"/>
</dbReference>
<sequence length="260" mass="28252">MEVVILPGSKQIGALAADAIEALLLRKPNAVLGLATGSSPLPVYDELARRHQERGLDFSQAHAFALDEYVGLEPGHPESYREVIRREFTDRVNIDPSNVHSPDGTAADLPAACQAYEDSMRELGGVDLQILGVGTDGHIGFNEPGSSLASRTRIKTLIEQTRKDNARFFKSIDDVPHHVVTQGLGTIMDARHVVLIATGAQKAQAVRDFVEGPVAAICAASVLQMHQHATILIDEAAASSLKLADYYRHTYDNKPKWQSI</sequence>
<dbReference type="Pfam" id="PF01182">
    <property type="entry name" value="Glucosamine_iso"/>
    <property type="match status" value="1"/>
</dbReference>
<comment type="caution">
    <text evidence="4">Lacks conserved residue(s) required for the propagation of feature annotation.</text>
</comment>
<dbReference type="GO" id="GO:0005737">
    <property type="term" value="C:cytoplasm"/>
    <property type="evidence" value="ECO:0007669"/>
    <property type="project" value="TreeGrafter"/>
</dbReference>
<comment type="catalytic activity">
    <reaction evidence="1 4">
        <text>alpha-D-glucosamine 6-phosphate + H2O = beta-D-fructose 6-phosphate + NH4(+)</text>
        <dbReference type="Rhea" id="RHEA:12172"/>
        <dbReference type="ChEBI" id="CHEBI:15377"/>
        <dbReference type="ChEBI" id="CHEBI:28938"/>
        <dbReference type="ChEBI" id="CHEBI:57634"/>
        <dbReference type="ChEBI" id="CHEBI:75989"/>
        <dbReference type="EC" id="3.5.99.6"/>
    </reaction>
</comment>
<dbReference type="FunFam" id="3.40.50.1360:FF:000003">
    <property type="entry name" value="Glucosamine-6-phosphate deaminase"/>
    <property type="match status" value="1"/>
</dbReference>
<dbReference type="Gene3D" id="3.40.50.1360">
    <property type="match status" value="1"/>
</dbReference>
<feature type="active site" description="For ring-opening step" evidence="4">
    <location>
        <position position="143"/>
    </location>
</feature>
<dbReference type="NCBIfam" id="NF001684">
    <property type="entry name" value="PRK00443.1-4"/>
    <property type="match status" value="1"/>
</dbReference>
<evidence type="ECO:0000313" key="9">
    <source>
        <dbReference type="Proteomes" id="UP001242995"/>
    </source>
</evidence>
<dbReference type="AlphaFoldDB" id="A0AAW8DGH3"/>
<dbReference type="Proteomes" id="UP001230951">
    <property type="component" value="Unassembled WGS sequence"/>
</dbReference>
<reference evidence="6 8" key="1">
    <citation type="submission" date="2023-07" db="EMBL/GenBank/DDBJ databases">
        <title>Sorghum-associated microbial communities from plants grown in Nebraska, USA.</title>
        <authorList>
            <person name="Schachtman D."/>
        </authorList>
    </citation>
    <scope>NUCLEOTIDE SEQUENCE</scope>
    <source>
        <strain evidence="6">DS1006</strain>
        <strain evidence="7 8">DS1016</strain>
    </source>
</reference>
<dbReference type="GO" id="GO:0006046">
    <property type="term" value="P:N-acetylglucosamine catabolic process"/>
    <property type="evidence" value="ECO:0007669"/>
    <property type="project" value="UniProtKB-UniRule"/>
</dbReference>
<dbReference type="InterPro" id="IPR018321">
    <property type="entry name" value="Glucosamine6P_isomerase_CS"/>
</dbReference>
<keyword evidence="3 4" id="KW-0119">Carbohydrate metabolism</keyword>
<evidence type="ECO:0000313" key="7">
    <source>
        <dbReference type="EMBL" id="MDQ0181182.1"/>
    </source>
</evidence>
<dbReference type="NCBIfam" id="TIGR00502">
    <property type="entry name" value="nagB"/>
    <property type="match status" value="1"/>
</dbReference>
<feature type="site" description="Part of the allosteric site" evidence="4">
    <location>
        <position position="155"/>
    </location>
</feature>
<evidence type="ECO:0000313" key="6">
    <source>
        <dbReference type="EMBL" id="MDP9904986.1"/>
    </source>
</evidence>
<feature type="site" description="Part of the allosteric site" evidence="4">
    <location>
        <position position="153"/>
    </location>
</feature>
<comment type="similarity">
    <text evidence="4">Belongs to the glucosamine/galactosamine-6-phosphate isomerase family. NagB subfamily.</text>
</comment>
<proteinExistence type="inferred from homology"/>
<dbReference type="InterPro" id="IPR006148">
    <property type="entry name" value="Glc/Gal-6P_isomerase"/>
</dbReference>
<organism evidence="6 9">
    <name type="scientific">Arthrobacter bambusae</name>
    <dbReference type="NCBI Taxonomy" id="1338426"/>
    <lineage>
        <taxon>Bacteria</taxon>
        <taxon>Bacillati</taxon>
        <taxon>Actinomycetota</taxon>
        <taxon>Actinomycetes</taxon>
        <taxon>Micrococcales</taxon>
        <taxon>Micrococcaceae</taxon>
        <taxon>Arthrobacter</taxon>
    </lineage>
</organism>
<feature type="active site" description="Proton acceptor; for enolization step" evidence="4">
    <location>
        <position position="67"/>
    </location>
</feature>
<dbReference type="EMBL" id="JAUSTF010000005">
    <property type="protein sequence ID" value="MDQ0181182.1"/>
    <property type="molecule type" value="Genomic_DNA"/>
</dbReference>
<dbReference type="PANTHER" id="PTHR11280:SF5">
    <property type="entry name" value="GLUCOSAMINE-6-PHOSPHATE ISOMERASE"/>
    <property type="match status" value="1"/>
</dbReference>
<dbReference type="Proteomes" id="UP001242995">
    <property type="component" value="Unassembled WGS sequence"/>
</dbReference>
<dbReference type="EMBL" id="JAUSRG010000004">
    <property type="protein sequence ID" value="MDP9904986.1"/>
    <property type="molecule type" value="Genomic_DNA"/>
</dbReference>
<dbReference type="GO" id="GO:0006043">
    <property type="term" value="P:glucosamine catabolic process"/>
    <property type="evidence" value="ECO:0007669"/>
    <property type="project" value="TreeGrafter"/>
</dbReference>
<accession>A0AAW8DGH3</accession>
<evidence type="ECO:0000256" key="3">
    <source>
        <dbReference type="ARBA" id="ARBA00023277"/>
    </source>
</evidence>
<dbReference type="SUPFAM" id="SSF100950">
    <property type="entry name" value="NagB/RpiA/CoA transferase-like"/>
    <property type="match status" value="1"/>
</dbReference>
<feature type="active site" description="Proton acceptor; for ring-opening step" evidence="4">
    <location>
        <position position="138"/>
    </location>
</feature>
<dbReference type="CDD" id="cd01399">
    <property type="entry name" value="GlcN6P_deaminase"/>
    <property type="match status" value="1"/>
</dbReference>
<feature type="active site" description="For ring-opening step" evidence="4">
    <location>
        <position position="136"/>
    </location>
</feature>